<evidence type="ECO:0000256" key="6">
    <source>
        <dbReference type="ARBA" id="ARBA00023077"/>
    </source>
</evidence>
<dbReference type="NCBIfam" id="TIGR01783">
    <property type="entry name" value="TonB-siderophor"/>
    <property type="match status" value="1"/>
</dbReference>
<keyword evidence="12" id="KW-0732">Signal</keyword>
<dbReference type="InterPro" id="IPR012910">
    <property type="entry name" value="Plug_dom"/>
</dbReference>
<protein>
    <submittedName>
        <fullName evidence="15">TonB-dependent siderophore receptor</fullName>
    </submittedName>
</protein>
<accession>A0ABS1U5W2</accession>
<dbReference type="InterPro" id="IPR037066">
    <property type="entry name" value="Plug_dom_sf"/>
</dbReference>
<dbReference type="InterPro" id="IPR000531">
    <property type="entry name" value="Beta-barrel_TonB"/>
</dbReference>
<keyword evidence="6 11" id="KW-0798">TonB box</keyword>
<evidence type="ECO:0000259" key="13">
    <source>
        <dbReference type="Pfam" id="PF00593"/>
    </source>
</evidence>
<keyword evidence="7 10" id="KW-0472">Membrane</keyword>
<dbReference type="Pfam" id="PF07715">
    <property type="entry name" value="Plug"/>
    <property type="match status" value="1"/>
</dbReference>
<dbReference type="InterPro" id="IPR039426">
    <property type="entry name" value="TonB-dep_rcpt-like"/>
</dbReference>
<evidence type="ECO:0000256" key="1">
    <source>
        <dbReference type="ARBA" id="ARBA00004571"/>
    </source>
</evidence>
<dbReference type="PANTHER" id="PTHR32552:SF90">
    <property type="entry name" value="METAL-PSEUDOPALINE RECEPTOR CNTO"/>
    <property type="match status" value="1"/>
</dbReference>
<comment type="caution">
    <text evidence="15">The sequence shown here is derived from an EMBL/GenBank/DDBJ whole genome shotgun (WGS) entry which is preliminary data.</text>
</comment>
<comment type="similarity">
    <text evidence="2 10 11">Belongs to the TonB-dependent receptor family.</text>
</comment>
<dbReference type="SUPFAM" id="SSF56935">
    <property type="entry name" value="Porins"/>
    <property type="match status" value="1"/>
</dbReference>
<evidence type="ECO:0000256" key="8">
    <source>
        <dbReference type="ARBA" id="ARBA00023170"/>
    </source>
</evidence>
<organism evidence="15 16">
    <name type="scientific">Belnapia arida</name>
    <dbReference type="NCBI Taxonomy" id="2804533"/>
    <lineage>
        <taxon>Bacteria</taxon>
        <taxon>Pseudomonadati</taxon>
        <taxon>Pseudomonadota</taxon>
        <taxon>Alphaproteobacteria</taxon>
        <taxon>Acetobacterales</taxon>
        <taxon>Roseomonadaceae</taxon>
        <taxon>Belnapia</taxon>
    </lineage>
</organism>
<dbReference type="PANTHER" id="PTHR32552">
    <property type="entry name" value="FERRICHROME IRON RECEPTOR-RELATED"/>
    <property type="match status" value="1"/>
</dbReference>
<evidence type="ECO:0000256" key="9">
    <source>
        <dbReference type="ARBA" id="ARBA00023237"/>
    </source>
</evidence>
<keyword evidence="4 10" id="KW-1134">Transmembrane beta strand</keyword>
<dbReference type="InterPro" id="IPR036942">
    <property type="entry name" value="Beta-barrel_TonB_sf"/>
</dbReference>
<dbReference type="InterPro" id="IPR010105">
    <property type="entry name" value="TonB_sidphr_rcpt"/>
</dbReference>
<keyword evidence="9 10" id="KW-0998">Cell outer membrane</keyword>
<evidence type="ECO:0000259" key="14">
    <source>
        <dbReference type="Pfam" id="PF07715"/>
    </source>
</evidence>
<evidence type="ECO:0000313" key="15">
    <source>
        <dbReference type="EMBL" id="MBL6080054.1"/>
    </source>
</evidence>
<proteinExistence type="inferred from homology"/>
<keyword evidence="16" id="KW-1185">Reference proteome</keyword>
<gene>
    <name evidence="15" type="ORF">JMJ56_18695</name>
</gene>
<keyword evidence="5 10" id="KW-0812">Transmembrane</keyword>
<evidence type="ECO:0000256" key="7">
    <source>
        <dbReference type="ARBA" id="ARBA00023136"/>
    </source>
</evidence>
<evidence type="ECO:0000256" key="5">
    <source>
        <dbReference type="ARBA" id="ARBA00022692"/>
    </source>
</evidence>
<keyword evidence="3 10" id="KW-0813">Transport</keyword>
<dbReference type="EMBL" id="JAETWB010000010">
    <property type="protein sequence ID" value="MBL6080054.1"/>
    <property type="molecule type" value="Genomic_DNA"/>
</dbReference>
<dbReference type="CDD" id="cd01347">
    <property type="entry name" value="ligand_gated_channel"/>
    <property type="match status" value="1"/>
</dbReference>
<dbReference type="RefSeq" id="WP_202833293.1">
    <property type="nucleotide sequence ID" value="NZ_JAETWB010000010.1"/>
</dbReference>
<feature type="domain" description="TonB-dependent receptor plug" evidence="14">
    <location>
        <begin position="72"/>
        <end position="171"/>
    </location>
</feature>
<evidence type="ECO:0000256" key="10">
    <source>
        <dbReference type="PROSITE-ProRule" id="PRU01360"/>
    </source>
</evidence>
<evidence type="ECO:0000256" key="11">
    <source>
        <dbReference type="RuleBase" id="RU003357"/>
    </source>
</evidence>
<evidence type="ECO:0000256" key="4">
    <source>
        <dbReference type="ARBA" id="ARBA00022452"/>
    </source>
</evidence>
<evidence type="ECO:0000256" key="2">
    <source>
        <dbReference type="ARBA" id="ARBA00009810"/>
    </source>
</evidence>
<evidence type="ECO:0000313" key="16">
    <source>
        <dbReference type="Proteomes" id="UP000660885"/>
    </source>
</evidence>
<dbReference type="Proteomes" id="UP000660885">
    <property type="component" value="Unassembled WGS sequence"/>
</dbReference>
<feature type="domain" description="TonB-dependent receptor-like beta-barrel" evidence="13">
    <location>
        <begin position="244"/>
        <end position="679"/>
    </location>
</feature>
<comment type="subcellular location">
    <subcellularLocation>
        <location evidence="1 10">Cell outer membrane</location>
        <topology evidence="1 10">Multi-pass membrane protein</topology>
    </subcellularLocation>
</comment>
<name>A0ABS1U5W2_9PROT</name>
<sequence length="710" mass="76564">MLRPNFPAVTLTLAVILALQSVAQTTAEEQAAGEAVLLPELAVTAAGERADGPVDGYRATRSVSATRTDTSIREIPQSISVVPRAVLDDTAAVRVDAALDYVGGVARGNNFGGQTLYEYNVRGFATGEYYRNGFPLNRGYQGSPDTAAVERLEVLRGPASLLYGRGDPGGTLNIVTKQPMAETSAVLGGLFGSHGFWRGTVDAAGALRADGSASYRLNGAVEGGGSFRNHVESSRQYLAPAFTWRVSPDTAITLESEFLHNDRTFDRGVVAYGNRPGVIPRDRFLGEPGVGTNRNTSGLGQLRFDHRINNDWSLRGGVQYFGGNLEGRAVEPSSLLADGRTLRRELRGREFAWNDLDVQLNLVGRFTTGPVSHTLLAGLEYERYHNREILNRSNPGISPFAIDILSPAYGQRLPALTRRSNTLENSSNYAAYLQDQISLTGRLKLVAGIRVEHFDQDFSQRSTGIASPQTQTAATPRVGLIYELTGNVSAYASYAQSFRPNRGGDIGGRSFAPERGEAYEVGAKFDLFDDRLSATAALFHITKANVLTANPADTSYSIAAGEVRSRGFDLTLAGNPLPGWRMIGGYAYIDAEVTRDAALRPGTRLLNVPRHSASLLNVYEFQAGSLQGLGLGGGVNLVGSRAGDTVGSAFRLPAYATVDLLAYYRIGDRVRLNLNVNNLFDRTYYDRSYSSVWVSPGAPLTLLGGVTIRL</sequence>
<dbReference type="PROSITE" id="PS52016">
    <property type="entry name" value="TONB_DEPENDENT_REC_3"/>
    <property type="match status" value="1"/>
</dbReference>
<dbReference type="Gene3D" id="2.40.170.20">
    <property type="entry name" value="TonB-dependent receptor, beta-barrel domain"/>
    <property type="match status" value="1"/>
</dbReference>
<evidence type="ECO:0000256" key="3">
    <source>
        <dbReference type="ARBA" id="ARBA00022448"/>
    </source>
</evidence>
<reference evidence="15 16" key="1">
    <citation type="submission" date="2021-01" db="EMBL/GenBank/DDBJ databases">
        <title>Belnapia mucosa sp. nov. and Belnapia arida sp. nov., isolated from the Tabernas Desert (Almeria, Spain).</title>
        <authorList>
            <person name="Molina-Menor E."/>
            <person name="Vidal-Verdu A."/>
            <person name="Calonge A."/>
            <person name="Satari L."/>
            <person name="Pereto J."/>
            <person name="Porcar M."/>
        </authorList>
    </citation>
    <scope>NUCLEOTIDE SEQUENCE [LARGE SCALE GENOMIC DNA]</scope>
    <source>
        <strain evidence="15 16">T18</strain>
    </source>
</reference>
<keyword evidence="8 15" id="KW-0675">Receptor</keyword>
<feature type="signal peptide" evidence="12">
    <location>
        <begin position="1"/>
        <end position="23"/>
    </location>
</feature>
<dbReference type="Gene3D" id="2.170.130.10">
    <property type="entry name" value="TonB-dependent receptor, plug domain"/>
    <property type="match status" value="1"/>
</dbReference>
<feature type="chain" id="PRO_5046659065" evidence="12">
    <location>
        <begin position="24"/>
        <end position="710"/>
    </location>
</feature>
<evidence type="ECO:0000256" key="12">
    <source>
        <dbReference type="SAM" id="SignalP"/>
    </source>
</evidence>
<dbReference type="Pfam" id="PF00593">
    <property type="entry name" value="TonB_dep_Rec_b-barrel"/>
    <property type="match status" value="1"/>
</dbReference>